<feature type="non-terminal residue" evidence="1">
    <location>
        <position position="366"/>
    </location>
</feature>
<evidence type="ECO:0000313" key="2">
    <source>
        <dbReference type="Proteomes" id="UP001189429"/>
    </source>
</evidence>
<reference evidence="1" key="1">
    <citation type="submission" date="2023-10" db="EMBL/GenBank/DDBJ databases">
        <authorList>
            <person name="Chen Y."/>
            <person name="Shah S."/>
            <person name="Dougan E. K."/>
            <person name="Thang M."/>
            <person name="Chan C."/>
        </authorList>
    </citation>
    <scope>NUCLEOTIDE SEQUENCE [LARGE SCALE GENOMIC DNA]</scope>
</reference>
<feature type="non-terminal residue" evidence="1">
    <location>
        <position position="1"/>
    </location>
</feature>
<evidence type="ECO:0008006" key="3">
    <source>
        <dbReference type="Google" id="ProtNLM"/>
    </source>
</evidence>
<name>A0ABN9QLL5_9DINO</name>
<accession>A0ABN9QLL5</accession>
<sequence>VPCCGRGGCQTPRDCPWLPLPPRPVQHPASPPTALHVRHGWPPHAGGPGGGAVGRKPVDAFVGGRLQDHLASEKNGLTPDQRKAAHLLAYEKDFTVELNMTDAHIHGKTMGVQLDADTDFTPIVVLKIKKNGLLEDWNRANPDMAVHVGDEIMQVNDILWHHNTHTFAERIRGQFLAAKEYREGAKRVLTLAIQRPRRQREVRYESQRQDLHRQLYTKEFTANISLVRGHEMGWELNTTVDWEPVSVRKLNSTGLVARWNQDHPEYRIYPGDEILKANHVVWHHNSKAFEGRIGLQLRKVDQVGNASNMTLSLHVRRPKSVVEELENRSFEKMFSVTLSWTDGLRPFGWTLQTNTTDPVSIASISG</sequence>
<proteinExistence type="predicted"/>
<evidence type="ECO:0000313" key="1">
    <source>
        <dbReference type="EMBL" id="CAK0805782.1"/>
    </source>
</evidence>
<dbReference type="EMBL" id="CAUYUJ010003555">
    <property type="protein sequence ID" value="CAK0805782.1"/>
    <property type="molecule type" value="Genomic_DNA"/>
</dbReference>
<keyword evidence="2" id="KW-1185">Reference proteome</keyword>
<protein>
    <recommendedName>
        <fullName evidence="3">PDZ domain-containing protein</fullName>
    </recommendedName>
</protein>
<comment type="caution">
    <text evidence="1">The sequence shown here is derived from an EMBL/GenBank/DDBJ whole genome shotgun (WGS) entry which is preliminary data.</text>
</comment>
<dbReference type="Proteomes" id="UP001189429">
    <property type="component" value="Unassembled WGS sequence"/>
</dbReference>
<organism evidence="1 2">
    <name type="scientific">Prorocentrum cordatum</name>
    <dbReference type="NCBI Taxonomy" id="2364126"/>
    <lineage>
        <taxon>Eukaryota</taxon>
        <taxon>Sar</taxon>
        <taxon>Alveolata</taxon>
        <taxon>Dinophyceae</taxon>
        <taxon>Prorocentrales</taxon>
        <taxon>Prorocentraceae</taxon>
        <taxon>Prorocentrum</taxon>
    </lineage>
</organism>
<gene>
    <name evidence="1" type="ORF">PCOR1329_LOCUS12211</name>
</gene>